<accession>A0A915IIN6</accession>
<reference evidence="2" key="1">
    <citation type="submission" date="2022-11" db="UniProtKB">
        <authorList>
            <consortium name="WormBaseParasite"/>
        </authorList>
    </citation>
    <scope>IDENTIFICATION</scope>
</reference>
<evidence type="ECO:0000313" key="2">
    <source>
        <dbReference type="WBParaSite" id="nRc.2.0.1.t13921-RA"/>
    </source>
</evidence>
<dbReference type="WBParaSite" id="nRc.2.0.1.t13921-RA">
    <property type="protein sequence ID" value="nRc.2.0.1.t13921-RA"/>
    <property type="gene ID" value="nRc.2.0.1.g13921"/>
</dbReference>
<keyword evidence="1" id="KW-1185">Reference proteome</keyword>
<sequence length="81" mass="9486">MCTFRDRLASTTIQRGRISRKKMLTDHNQPETPVSHLAHLKLNFFAFSEFSSNSKKHNLRNKPKLAGEQCHFCLGNKRWKD</sequence>
<dbReference type="AlphaFoldDB" id="A0A915IIN6"/>
<name>A0A915IIN6_ROMCU</name>
<proteinExistence type="predicted"/>
<protein>
    <submittedName>
        <fullName evidence="2">Uncharacterized protein</fullName>
    </submittedName>
</protein>
<organism evidence="1 2">
    <name type="scientific">Romanomermis culicivorax</name>
    <name type="common">Nematode worm</name>
    <dbReference type="NCBI Taxonomy" id="13658"/>
    <lineage>
        <taxon>Eukaryota</taxon>
        <taxon>Metazoa</taxon>
        <taxon>Ecdysozoa</taxon>
        <taxon>Nematoda</taxon>
        <taxon>Enoplea</taxon>
        <taxon>Dorylaimia</taxon>
        <taxon>Mermithida</taxon>
        <taxon>Mermithoidea</taxon>
        <taxon>Mermithidae</taxon>
        <taxon>Romanomermis</taxon>
    </lineage>
</organism>
<dbReference type="Proteomes" id="UP000887565">
    <property type="component" value="Unplaced"/>
</dbReference>
<evidence type="ECO:0000313" key="1">
    <source>
        <dbReference type="Proteomes" id="UP000887565"/>
    </source>
</evidence>